<evidence type="ECO:0000313" key="3">
    <source>
        <dbReference type="Proteomes" id="UP000093985"/>
    </source>
</evidence>
<proteinExistence type="predicted"/>
<name>A0A1A2E9U4_MYCSD</name>
<organism evidence="2 3">
    <name type="scientific">Mycolicibacter sinensis (strain JDM601)</name>
    <name type="common">Mycobacterium sinense</name>
    <dbReference type="NCBI Taxonomy" id="875328"/>
    <lineage>
        <taxon>Bacteria</taxon>
        <taxon>Bacillati</taxon>
        <taxon>Actinomycetota</taxon>
        <taxon>Actinomycetes</taxon>
        <taxon>Mycobacteriales</taxon>
        <taxon>Mycobacteriaceae</taxon>
        <taxon>Mycolicibacter</taxon>
    </lineage>
</organism>
<protein>
    <submittedName>
        <fullName evidence="2">Uncharacterized protein</fullName>
    </submittedName>
</protein>
<feature type="region of interest" description="Disordered" evidence="1">
    <location>
        <begin position="1"/>
        <end position="92"/>
    </location>
</feature>
<dbReference type="Proteomes" id="UP000093985">
    <property type="component" value="Unassembled WGS sequence"/>
</dbReference>
<feature type="compositionally biased region" description="Basic and acidic residues" evidence="1">
    <location>
        <begin position="73"/>
        <end position="92"/>
    </location>
</feature>
<accession>A0A1A2E9U4</accession>
<dbReference type="EMBL" id="LZIN01000081">
    <property type="protein sequence ID" value="OBG02358.1"/>
    <property type="molecule type" value="Genomic_DNA"/>
</dbReference>
<dbReference type="AlphaFoldDB" id="A0A1A2E9U4"/>
<evidence type="ECO:0000256" key="1">
    <source>
        <dbReference type="SAM" id="MobiDB-lite"/>
    </source>
</evidence>
<evidence type="ECO:0000313" key="2">
    <source>
        <dbReference type="EMBL" id="OBG02358.1"/>
    </source>
</evidence>
<gene>
    <name evidence="2" type="ORF">A5771_15495</name>
</gene>
<reference evidence="3" key="1">
    <citation type="submission" date="2016-06" db="EMBL/GenBank/DDBJ databases">
        <authorList>
            <person name="Sutton G."/>
            <person name="Brinkac L."/>
            <person name="Sanka R."/>
            <person name="Adams M."/>
            <person name="Lau E."/>
            <person name="Mehaffy C."/>
            <person name="Tameris M."/>
            <person name="Hatherill M."/>
            <person name="Hanekom W."/>
            <person name="Mahomed H."/>
            <person name="Mcshane H."/>
        </authorList>
    </citation>
    <scope>NUCLEOTIDE SEQUENCE [LARGE SCALE GENOMIC DNA]</scope>
    <source>
        <strain evidence="3">852014-51077_SCH5608930-a</strain>
    </source>
</reference>
<sequence>MGRLATTDFRSPLETASREQARLSRMAAERPMTTPQSDKRALLIRKATPADRAAPAVKGPQSEQQAPIADRAAPAEKEATAVKEPSAEGKAA</sequence>
<comment type="caution">
    <text evidence="2">The sequence shown here is derived from an EMBL/GenBank/DDBJ whole genome shotgun (WGS) entry which is preliminary data.</text>
</comment>